<dbReference type="KEGG" id="rde:RD1_2134"/>
<evidence type="ECO:0000313" key="1">
    <source>
        <dbReference type="EMBL" id="ABG31730.1"/>
    </source>
</evidence>
<dbReference type="EMBL" id="CP000362">
    <property type="protein sequence ID" value="ABG31730.1"/>
    <property type="molecule type" value="Genomic_DNA"/>
</dbReference>
<reference evidence="1 2" key="1">
    <citation type="journal article" date="2007" name="J. Bacteriol.">
        <title>The complete genome sequence of Roseobacter denitrificans reveals a mixotrophic rather than photosynthetic metabolism.</title>
        <authorList>
            <person name="Swingley W.D."/>
            <person name="Sadekar S."/>
            <person name="Mastrian S.D."/>
            <person name="Matthies H.J."/>
            <person name="Hao J."/>
            <person name="Ramos H."/>
            <person name="Acharya C.R."/>
            <person name="Conrad A.L."/>
            <person name="Taylor H.L."/>
            <person name="Dejesa L.C."/>
            <person name="Shah M.K."/>
            <person name="O'huallachain M.E."/>
            <person name="Lince M.T."/>
            <person name="Blankenship R.E."/>
            <person name="Beatty J.T."/>
            <person name="Touchman J.W."/>
        </authorList>
    </citation>
    <scope>NUCLEOTIDE SEQUENCE [LARGE SCALE GENOMIC DNA]</scope>
    <source>
        <strain evidence="2">ATCC 33942 / OCh 114</strain>
    </source>
</reference>
<sequence length="56" mass="6399">MNCKNCVGNSQHEVFILCTEYDCKDEDYNGQDGAHTFTLPTMRNMIPRSVQDQDGK</sequence>
<keyword evidence="2" id="KW-1185">Reference proteome</keyword>
<name>Q167W3_ROSDO</name>
<dbReference type="HOGENOM" id="CLU_3011476_0_0_5"/>
<proteinExistence type="predicted"/>
<evidence type="ECO:0000313" key="2">
    <source>
        <dbReference type="Proteomes" id="UP000007029"/>
    </source>
</evidence>
<dbReference type="Proteomes" id="UP000007029">
    <property type="component" value="Chromosome"/>
</dbReference>
<protein>
    <submittedName>
        <fullName evidence="1">Uncharacterized protein</fullName>
    </submittedName>
</protein>
<accession>Q167W3</accession>
<gene>
    <name evidence="1" type="ordered locus">RD1_2134</name>
</gene>
<dbReference type="AlphaFoldDB" id="Q167W3"/>
<dbReference type="STRING" id="375451.RD1_2134"/>
<organism evidence="1 2">
    <name type="scientific">Roseobacter denitrificans (strain ATCC 33942 / OCh 114)</name>
    <name type="common">Erythrobacter sp. (strain OCh 114)</name>
    <name type="synonym">Roseobacter denitrificans</name>
    <dbReference type="NCBI Taxonomy" id="375451"/>
    <lineage>
        <taxon>Bacteria</taxon>
        <taxon>Pseudomonadati</taxon>
        <taxon>Pseudomonadota</taxon>
        <taxon>Alphaproteobacteria</taxon>
        <taxon>Rhodobacterales</taxon>
        <taxon>Roseobacteraceae</taxon>
        <taxon>Roseobacter</taxon>
    </lineage>
</organism>